<dbReference type="OrthoDB" id="39350at2"/>
<dbReference type="CDD" id="cd03216">
    <property type="entry name" value="ABC_Carb_Monos_I"/>
    <property type="match status" value="1"/>
</dbReference>
<evidence type="ECO:0000256" key="5">
    <source>
        <dbReference type="ARBA" id="ARBA00022741"/>
    </source>
</evidence>
<proteinExistence type="predicted"/>
<evidence type="ECO:0000313" key="11">
    <source>
        <dbReference type="EMBL" id="ORC15393.1"/>
    </source>
</evidence>
<evidence type="ECO:0000256" key="7">
    <source>
        <dbReference type="ARBA" id="ARBA00022967"/>
    </source>
</evidence>
<keyword evidence="5" id="KW-0547">Nucleotide-binding</keyword>
<keyword evidence="4" id="KW-0677">Repeat</keyword>
<dbReference type="GO" id="GO:0005886">
    <property type="term" value="C:plasma membrane"/>
    <property type="evidence" value="ECO:0007669"/>
    <property type="project" value="UniProtKB-SubCell"/>
</dbReference>
<keyword evidence="7" id="KW-1278">Translocase</keyword>
<dbReference type="InterPro" id="IPR017871">
    <property type="entry name" value="ABC_transporter-like_CS"/>
</dbReference>
<dbReference type="Proteomes" id="UP000192359">
    <property type="component" value="Unassembled WGS sequence"/>
</dbReference>
<dbReference type="PROSITE" id="PS50893">
    <property type="entry name" value="ABC_TRANSPORTER_2"/>
    <property type="match status" value="2"/>
</dbReference>
<evidence type="ECO:0000256" key="1">
    <source>
        <dbReference type="ARBA" id="ARBA00004202"/>
    </source>
</evidence>
<comment type="caution">
    <text evidence="11">The sequence shown here is derived from an EMBL/GenBank/DDBJ whole genome shotgun (WGS) entry which is preliminary data.</text>
</comment>
<feature type="region of interest" description="Disordered" evidence="9">
    <location>
        <begin position="504"/>
        <end position="541"/>
    </location>
</feature>
<feature type="domain" description="ABC transporter" evidence="10">
    <location>
        <begin position="3"/>
        <end position="238"/>
    </location>
</feature>
<dbReference type="AlphaFoldDB" id="A0A1Y1RLR3"/>
<dbReference type="InterPro" id="IPR050107">
    <property type="entry name" value="ABC_carbohydrate_import_ATPase"/>
</dbReference>
<dbReference type="SUPFAM" id="SSF52540">
    <property type="entry name" value="P-loop containing nucleoside triphosphate hydrolases"/>
    <property type="match status" value="2"/>
</dbReference>
<keyword evidence="3" id="KW-1003">Cell membrane</keyword>
<keyword evidence="8" id="KW-0472">Membrane</keyword>
<evidence type="ECO:0000256" key="8">
    <source>
        <dbReference type="ARBA" id="ARBA00023136"/>
    </source>
</evidence>
<organism evidence="11 12">
    <name type="scientific">Rothia nasimurium</name>
    <dbReference type="NCBI Taxonomy" id="85336"/>
    <lineage>
        <taxon>Bacteria</taxon>
        <taxon>Bacillati</taxon>
        <taxon>Actinomycetota</taxon>
        <taxon>Actinomycetes</taxon>
        <taxon>Micrococcales</taxon>
        <taxon>Micrococcaceae</taxon>
        <taxon>Rothia</taxon>
    </lineage>
</organism>
<keyword evidence="6 11" id="KW-0067">ATP-binding</keyword>
<dbReference type="PROSITE" id="PS00211">
    <property type="entry name" value="ABC_TRANSPORTER_1"/>
    <property type="match status" value="1"/>
</dbReference>
<keyword evidence="12" id="KW-1185">Reference proteome</keyword>
<evidence type="ECO:0000256" key="4">
    <source>
        <dbReference type="ARBA" id="ARBA00022737"/>
    </source>
</evidence>
<dbReference type="PANTHER" id="PTHR43790:SF4">
    <property type="entry name" value="GUANOSINE IMPORT ATP-BINDING PROTEIN NUPO"/>
    <property type="match status" value="1"/>
</dbReference>
<dbReference type="Gene3D" id="3.40.50.300">
    <property type="entry name" value="P-loop containing nucleotide triphosphate hydrolases"/>
    <property type="match status" value="2"/>
</dbReference>
<sequence>MKLELRKVTKRFGDFTANDSIDLTVNPGTVHCLLGENGAGKSTLMNVIFGLYQPTEGQLLIDDQPVEFSGPSDAMAAGIGMVHQHFMLVPVFTVAENVALGSESVKGGTLDLETTRQKIREISDRYGFAVDPDAVVETLPVGVQQRVEIIKALVRDAEILILDEPTAVLTPAETDQLLGIMDQLRKDGKSLLFISHKLREVREISDDITVIRRGKVVGHADPSMSTTELASMMVGKAVSLTVEKAAARTNDKSFAVTDLTLVAGNGVPLLKGVSFTVQGGEILAIAGVQGNGQTELAESIIGLHPNATGSLSLNGKELLGLSTKQVLRAGVGFVPEDRSKDGLINSFSISENLILDLFDTRGFSSAGTLNRAKIAENADRAGTEFDIRMGSKEHTASTLSGGNQQKIVVARELSRPLELFVASQPTRGVDVGSVEFIHKRIVEERDRGVPVIIVSTELDEVYGLADRIAVFFHGELMGIVPPDTPRSVLGQMMAGATYEEAQAAAAEHEDTGAGTDAPPTASHAKHMAETPKAPWAEGEKA</sequence>
<evidence type="ECO:0000256" key="2">
    <source>
        <dbReference type="ARBA" id="ARBA00022448"/>
    </source>
</evidence>
<dbReference type="FunFam" id="3.40.50.300:FF:000127">
    <property type="entry name" value="Ribose import ATP-binding protein RbsA"/>
    <property type="match status" value="1"/>
</dbReference>
<reference evidence="11 12" key="1">
    <citation type="submission" date="2016-05" db="EMBL/GenBank/DDBJ databases">
        <title>Draft genome sequence of a porcine commensal Rothia nasimurium.</title>
        <authorList>
            <person name="Gaiser R.A."/>
            <person name="Van Baarlen P."/>
            <person name="Wells J.M."/>
        </authorList>
    </citation>
    <scope>NUCLEOTIDE SEQUENCE [LARGE SCALE GENOMIC DNA]</scope>
    <source>
        <strain evidence="11 12">PT-32</strain>
    </source>
</reference>
<protein>
    <submittedName>
        <fullName evidence="11">Heme ABC transporter ATP-binding protein</fullName>
    </submittedName>
</protein>
<dbReference type="Pfam" id="PF00005">
    <property type="entry name" value="ABC_tran"/>
    <property type="match status" value="2"/>
</dbReference>
<dbReference type="SMART" id="SM00382">
    <property type="entry name" value="AAA"/>
    <property type="match status" value="2"/>
</dbReference>
<dbReference type="GO" id="GO:0005524">
    <property type="term" value="F:ATP binding"/>
    <property type="evidence" value="ECO:0007669"/>
    <property type="project" value="UniProtKB-KW"/>
</dbReference>
<accession>A0A1Y1RLR3</accession>
<dbReference type="RefSeq" id="WP_083093159.1">
    <property type="nucleotide sequence ID" value="NZ_LXWF01000043.1"/>
</dbReference>
<dbReference type="InterPro" id="IPR027417">
    <property type="entry name" value="P-loop_NTPase"/>
</dbReference>
<evidence type="ECO:0000256" key="9">
    <source>
        <dbReference type="SAM" id="MobiDB-lite"/>
    </source>
</evidence>
<evidence type="ECO:0000256" key="6">
    <source>
        <dbReference type="ARBA" id="ARBA00022840"/>
    </source>
</evidence>
<dbReference type="EMBL" id="LXWF01000043">
    <property type="protein sequence ID" value="ORC15393.1"/>
    <property type="molecule type" value="Genomic_DNA"/>
</dbReference>
<gene>
    <name evidence="11" type="ORF">A7979_06500</name>
</gene>
<evidence type="ECO:0000259" key="10">
    <source>
        <dbReference type="PROSITE" id="PS50893"/>
    </source>
</evidence>
<name>A0A1Y1RLR3_9MICC</name>
<evidence type="ECO:0000313" key="12">
    <source>
        <dbReference type="Proteomes" id="UP000192359"/>
    </source>
</evidence>
<dbReference type="GO" id="GO:0016887">
    <property type="term" value="F:ATP hydrolysis activity"/>
    <property type="evidence" value="ECO:0007669"/>
    <property type="project" value="InterPro"/>
</dbReference>
<dbReference type="InterPro" id="IPR003593">
    <property type="entry name" value="AAA+_ATPase"/>
</dbReference>
<dbReference type="PANTHER" id="PTHR43790">
    <property type="entry name" value="CARBOHYDRATE TRANSPORT ATP-BINDING PROTEIN MG119-RELATED"/>
    <property type="match status" value="1"/>
</dbReference>
<dbReference type="InterPro" id="IPR003439">
    <property type="entry name" value="ABC_transporter-like_ATP-bd"/>
</dbReference>
<evidence type="ECO:0000256" key="3">
    <source>
        <dbReference type="ARBA" id="ARBA00022475"/>
    </source>
</evidence>
<feature type="domain" description="ABC transporter" evidence="10">
    <location>
        <begin position="254"/>
        <end position="498"/>
    </location>
</feature>
<dbReference type="CDD" id="cd03215">
    <property type="entry name" value="ABC_Carb_Monos_II"/>
    <property type="match status" value="1"/>
</dbReference>
<keyword evidence="2" id="KW-0813">Transport</keyword>
<comment type="subcellular location">
    <subcellularLocation>
        <location evidence="1">Cell membrane</location>
        <topology evidence="1">Peripheral membrane protein</topology>
    </subcellularLocation>
</comment>